<keyword evidence="3" id="KW-1185">Reference proteome</keyword>
<dbReference type="GO" id="GO:0005783">
    <property type="term" value="C:endoplasmic reticulum"/>
    <property type="evidence" value="ECO:0007669"/>
    <property type="project" value="TreeGrafter"/>
</dbReference>
<sequence length="310" mass="34504">MRENRIPLLLPRLLELIMEPLLKWTGNPNVTVVVKAFGLKATAQVLDLQVIAIPWITLKPLVPNFPCFAKILASLMEKPHVDFGLKLLGADVMSIPGLYRFVQVGGRDTVLVNVLSRRIPLVSDRPTIIFGADVTHSHPGEDSSPSIIVMLPKLISAMKGSRAQHGSPSNFKLHVKWAPDVYDPPCTLLLHTVKKNHHQLPKARKNYYNKHRTKSARGSNNDRRTANRSLTSYKTESFNASRSRIACTQNDRSWLAEATTSLRIGEAVATSRAADARDLLFVDLLIGIPLVGYRGRSDALRRGKESAERK</sequence>
<dbReference type="GO" id="GO:0008289">
    <property type="term" value="F:lipid binding"/>
    <property type="evidence" value="ECO:0007669"/>
    <property type="project" value="InterPro"/>
</dbReference>
<dbReference type="InterPro" id="IPR045050">
    <property type="entry name" value="Synaptotagmin_plant"/>
</dbReference>
<name>A0A8J5LSQ5_ZINOF</name>
<organism evidence="2 3">
    <name type="scientific">Zingiber officinale</name>
    <name type="common">Ginger</name>
    <name type="synonym">Amomum zingiber</name>
    <dbReference type="NCBI Taxonomy" id="94328"/>
    <lineage>
        <taxon>Eukaryota</taxon>
        <taxon>Viridiplantae</taxon>
        <taxon>Streptophyta</taxon>
        <taxon>Embryophyta</taxon>
        <taxon>Tracheophyta</taxon>
        <taxon>Spermatophyta</taxon>
        <taxon>Magnoliopsida</taxon>
        <taxon>Liliopsida</taxon>
        <taxon>Zingiberales</taxon>
        <taxon>Zingiberaceae</taxon>
        <taxon>Zingiber</taxon>
    </lineage>
</organism>
<dbReference type="PANTHER" id="PTHR10774">
    <property type="entry name" value="EXTENDED SYNAPTOTAGMIN-RELATED"/>
    <property type="match status" value="1"/>
</dbReference>
<protein>
    <submittedName>
        <fullName evidence="2">Uncharacterized protein</fullName>
    </submittedName>
</protein>
<evidence type="ECO:0000313" key="3">
    <source>
        <dbReference type="Proteomes" id="UP000734854"/>
    </source>
</evidence>
<accession>A0A8J5LSQ5</accession>
<evidence type="ECO:0000256" key="1">
    <source>
        <dbReference type="SAM" id="MobiDB-lite"/>
    </source>
</evidence>
<dbReference type="EMBL" id="JACMSC010000001">
    <property type="protein sequence ID" value="KAG6537104.1"/>
    <property type="molecule type" value="Genomic_DNA"/>
</dbReference>
<dbReference type="Proteomes" id="UP000734854">
    <property type="component" value="Unassembled WGS sequence"/>
</dbReference>
<proteinExistence type="predicted"/>
<feature type="compositionally biased region" description="Basic residues" evidence="1">
    <location>
        <begin position="197"/>
        <end position="215"/>
    </location>
</feature>
<gene>
    <name evidence="2" type="ORF">ZIOFF_002185</name>
</gene>
<dbReference type="AlphaFoldDB" id="A0A8J5LSQ5"/>
<dbReference type="PANTHER" id="PTHR10774:SF188">
    <property type="entry name" value="SYNAPTOTAGMIN-2"/>
    <property type="match status" value="1"/>
</dbReference>
<comment type="caution">
    <text evidence="2">The sequence shown here is derived from an EMBL/GenBank/DDBJ whole genome shotgun (WGS) entry which is preliminary data.</text>
</comment>
<evidence type="ECO:0000313" key="2">
    <source>
        <dbReference type="EMBL" id="KAG6537104.1"/>
    </source>
</evidence>
<dbReference type="InterPro" id="IPR036397">
    <property type="entry name" value="RNaseH_sf"/>
</dbReference>
<dbReference type="GO" id="GO:0003676">
    <property type="term" value="F:nucleic acid binding"/>
    <property type="evidence" value="ECO:0007669"/>
    <property type="project" value="InterPro"/>
</dbReference>
<reference evidence="2 3" key="1">
    <citation type="submission" date="2020-08" db="EMBL/GenBank/DDBJ databases">
        <title>Plant Genome Project.</title>
        <authorList>
            <person name="Zhang R.-G."/>
        </authorList>
    </citation>
    <scope>NUCLEOTIDE SEQUENCE [LARGE SCALE GENOMIC DNA]</scope>
    <source>
        <tissue evidence="2">Rhizome</tissue>
    </source>
</reference>
<dbReference type="Gene3D" id="3.30.420.10">
    <property type="entry name" value="Ribonuclease H-like superfamily/Ribonuclease H"/>
    <property type="match status" value="1"/>
</dbReference>
<feature type="region of interest" description="Disordered" evidence="1">
    <location>
        <begin position="197"/>
        <end position="229"/>
    </location>
</feature>